<sequence length="235" mass="26007">MSQRILIIEDEPAIADTLTYALSTDGFEAVWCATGEAALAALGQSAFDLALLDVGLPDINGFDLFREISRRQSLPVIFLTARSGEIDRVVGLELGADDYISKPFSPREVCARVRTVLRRAARAGQPATTAAPQKPAPRNGPFAIDDERKFISFHGHALELSRTEYRLLKTLVERPGRVYTREELMTHAWDHPEVSLDRTVDAHIKLLRAKLRAAAPGCDPIQTHRGMGYSLKESE</sequence>
<gene>
    <name evidence="6" type="ORF">SKTS_08490</name>
</gene>
<dbReference type="PROSITE" id="PS51755">
    <property type="entry name" value="OMPR_PHOB"/>
    <property type="match status" value="1"/>
</dbReference>
<dbReference type="CDD" id="cd00383">
    <property type="entry name" value="trans_reg_C"/>
    <property type="match status" value="1"/>
</dbReference>
<evidence type="ECO:0000313" key="7">
    <source>
        <dbReference type="Proteomes" id="UP000502260"/>
    </source>
</evidence>
<reference evidence="7" key="1">
    <citation type="submission" date="2020-03" db="EMBL/GenBank/DDBJ databases">
        <title>Complete genome sequence of sulfur-oxidizing bacterium skT11.</title>
        <authorList>
            <person name="Kanda M."/>
            <person name="Kojima H."/>
            <person name="Fukui M."/>
        </authorList>
    </citation>
    <scope>NUCLEOTIDE SEQUENCE [LARGE SCALE GENOMIC DNA]</scope>
    <source>
        <strain evidence="7">skT11</strain>
    </source>
</reference>
<dbReference type="GO" id="GO:0000976">
    <property type="term" value="F:transcription cis-regulatory region binding"/>
    <property type="evidence" value="ECO:0007669"/>
    <property type="project" value="TreeGrafter"/>
</dbReference>
<dbReference type="Pfam" id="PF00072">
    <property type="entry name" value="Response_reg"/>
    <property type="match status" value="1"/>
</dbReference>
<proteinExistence type="predicted"/>
<dbReference type="KEGG" id="slac:SKTS_08490"/>
<feature type="DNA-binding region" description="OmpR/PhoB-type" evidence="3">
    <location>
        <begin position="134"/>
        <end position="233"/>
    </location>
</feature>
<dbReference type="Proteomes" id="UP000502260">
    <property type="component" value="Chromosome"/>
</dbReference>
<keyword evidence="7" id="KW-1185">Reference proteome</keyword>
<accession>A0A6F8V7Z8</accession>
<keyword evidence="2" id="KW-0597">Phosphoprotein</keyword>
<evidence type="ECO:0000259" key="4">
    <source>
        <dbReference type="PROSITE" id="PS50110"/>
    </source>
</evidence>
<evidence type="ECO:0000313" key="6">
    <source>
        <dbReference type="EMBL" id="BCB25963.1"/>
    </source>
</evidence>
<organism evidence="6 7">
    <name type="scientific">Sulfurimicrobium lacus</name>
    <dbReference type="NCBI Taxonomy" id="2715678"/>
    <lineage>
        <taxon>Bacteria</taxon>
        <taxon>Pseudomonadati</taxon>
        <taxon>Pseudomonadota</taxon>
        <taxon>Betaproteobacteria</taxon>
        <taxon>Nitrosomonadales</taxon>
        <taxon>Sulfuricellaceae</taxon>
        <taxon>Sulfurimicrobium</taxon>
    </lineage>
</organism>
<dbReference type="PROSITE" id="PS50110">
    <property type="entry name" value="RESPONSE_REGULATORY"/>
    <property type="match status" value="1"/>
</dbReference>
<evidence type="ECO:0000256" key="1">
    <source>
        <dbReference type="ARBA" id="ARBA00023125"/>
    </source>
</evidence>
<dbReference type="AlphaFoldDB" id="A0A6F8V7Z8"/>
<dbReference type="PANTHER" id="PTHR48111:SF6">
    <property type="entry name" value="TRANSCRIPTIONAL REGULATORY PROTEIN CREB"/>
    <property type="match status" value="1"/>
</dbReference>
<dbReference type="InterPro" id="IPR001867">
    <property type="entry name" value="OmpR/PhoB-type_DNA-bd"/>
</dbReference>
<dbReference type="PANTHER" id="PTHR48111">
    <property type="entry name" value="REGULATOR OF RPOS"/>
    <property type="match status" value="1"/>
</dbReference>
<feature type="domain" description="OmpR/PhoB-type" evidence="5">
    <location>
        <begin position="134"/>
        <end position="233"/>
    </location>
</feature>
<dbReference type="InterPro" id="IPR016032">
    <property type="entry name" value="Sig_transdc_resp-reg_C-effctor"/>
</dbReference>
<dbReference type="GO" id="GO:0032993">
    <property type="term" value="C:protein-DNA complex"/>
    <property type="evidence" value="ECO:0007669"/>
    <property type="project" value="TreeGrafter"/>
</dbReference>
<dbReference type="SUPFAM" id="SSF52172">
    <property type="entry name" value="CheY-like"/>
    <property type="match status" value="1"/>
</dbReference>
<evidence type="ECO:0000256" key="2">
    <source>
        <dbReference type="PROSITE-ProRule" id="PRU00169"/>
    </source>
</evidence>
<dbReference type="InterPro" id="IPR011006">
    <property type="entry name" value="CheY-like_superfamily"/>
</dbReference>
<dbReference type="Gene3D" id="6.10.250.690">
    <property type="match status" value="1"/>
</dbReference>
<dbReference type="CDD" id="cd17574">
    <property type="entry name" value="REC_OmpR"/>
    <property type="match status" value="1"/>
</dbReference>
<feature type="domain" description="Response regulatory" evidence="4">
    <location>
        <begin position="4"/>
        <end position="117"/>
    </location>
</feature>
<dbReference type="GO" id="GO:0005829">
    <property type="term" value="C:cytosol"/>
    <property type="evidence" value="ECO:0007669"/>
    <property type="project" value="TreeGrafter"/>
</dbReference>
<dbReference type="Gene3D" id="3.40.50.2300">
    <property type="match status" value="1"/>
</dbReference>
<dbReference type="Gene3D" id="1.10.10.10">
    <property type="entry name" value="Winged helix-like DNA-binding domain superfamily/Winged helix DNA-binding domain"/>
    <property type="match status" value="1"/>
</dbReference>
<dbReference type="InterPro" id="IPR001789">
    <property type="entry name" value="Sig_transdc_resp-reg_receiver"/>
</dbReference>
<protein>
    <submittedName>
        <fullName evidence="6">DNA-binding response regulator</fullName>
    </submittedName>
</protein>
<dbReference type="EMBL" id="AP022853">
    <property type="protein sequence ID" value="BCB25963.1"/>
    <property type="molecule type" value="Genomic_DNA"/>
</dbReference>
<dbReference type="GO" id="GO:0000156">
    <property type="term" value="F:phosphorelay response regulator activity"/>
    <property type="evidence" value="ECO:0007669"/>
    <property type="project" value="TreeGrafter"/>
</dbReference>
<dbReference type="Pfam" id="PF00486">
    <property type="entry name" value="Trans_reg_C"/>
    <property type="match status" value="1"/>
</dbReference>
<evidence type="ECO:0000259" key="5">
    <source>
        <dbReference type="PROSITE" id="PS51755"/>
    </source>
</evidence>
<dbReference type="RefSeq" id="WP_173060871.1">
    <property type="nucleotide sequence ID" value="NZ_AP022853.1"/>
</dbReference>
<dbReference type="SUPFAM" id="SSF46894">
    <property type="entry name" value="C-terminal effector domain of the bipartite response regulators"/>
    <property type="match status" value="1"/>
</dbReference>
<evidence type="ECO:0000256" key="3">
    <source>
        <dbReference type="PROSITE-ProRule" id="PRU01091"/>
    </source>
</evidence>
<dbReference type="InterPro" id="IPR036388">
    <property type="entry name" value="WH-like_DNA-bd_sf"/>
</dbReference>
<dbReference type="InterPro" id="IPR039420">
    <property type="entry name" value="WalR-like"/>
</dbReference>
<name>A0A6F8V7Z8_9PROT</name>
<dbReference type="NCBIfam" id="NF008296">
    <property type="entry name" value="PRK11083.1"/>
    <property type="match status" value="1"/>
</dbReference>
<dbReference type="GO" id="GO:0006355">
    <property type="term" value="P:regulation of DNA-templated transcription"/>
    <property type="evidence" value="ECO:0007669"/>
    <property type="project" value="InterPro"/>
</dbReference>
<feature type="modified residue" description="4-aspartylphosphate" evidence="2">
    <location>
        <position position="53"/>
    </location>
</feature>
<dbReference type="SMART" id="SM00448">
    <property type="entry name" value="REC"/>
    <property type="match status" value="1"/>
</dbReference>
<dbReference type="SMART" id="SM00862">
    <property type="entry name" value="Trans_reg_C"/>
    <property type="match status" value="1"/>
</dbReference>
<keyword evidence="1 3" id="KW-0238">DNA-binding</keyword>